<evidence type="ECO:0000313" key="2">
    <source>
        <dbReference type="Proteomes" id="UP000664859"/>
    </source>
</evidence>
<dbReference type="Proteomes" id="UP000664859">
    <property type="component" value="Unassembled WGS sequence"/>
</dbReference>
<dbReference type="AlphaFoldDB" id="A0A835ZD29"/>
<proteinExistence type="predicted"/>
<name>A0A835ZD29_9STRA</name>
<gene>
    <name evidence="1" type="ORF">JKP88DRAFT_234774</name>
</gene>
<evidence type="ECO:0000313" key="1">
    <source>
        <dbReference type="EMBL" id="KAG5188074.1"/>
    </source>
</evidence>
<accession>A0A835ZD29</accession>
<protein>
    <submittedName>
        <fullName evidence="1">Uncharacterized protein</fullName>
    </submittedName>
</protein>
<reference evidence="1" key="1">
    <citation type="submission" date="2021-02" db="EMBL/GenBank/DDBJ databases">
        <title>First Annotated Genome of the Yellow-green Alga Tribonema minus.</title>
        <authorList>
            <person name="Mahan K.M."/>
        </authorList>
    </citation>
    <scope>NUCLEOTIDE SEQUENCE</scope>
    <source>
        <strain evidence="1">UTEX B ZZ1240</strain>
    </source>
</reference>
<keyword evidence="2" id="KW-1185">Reference proteome</keyword>
<dbReference type="EMBL" id="JAFCMP010000078">
    <property type="protein sequence ID" value="KAG5188074.1"/>
    <property type="molecule type" value="Genomic_DNA"/>
</dbReference>
<organism evidence="1 2">
    <name type="scientific">Tribonema minus</name>
    <dbReference type="NCBI Taxonomy" id="303371"/>
    <lineage>
        <taxon>Eukaryota</taxon>
        <taxon>Sar</taxon>
        <taxon>Stramenopiles</taxon>
        <taxon>Ochrophyta</taxon>
        <taxon>PX clade</taxon>
        <taxon>Xanthophyceae</taxon>
        <taxon>Tribonematales</taxon>
        <taxon>Tribonemataceae</taxon>
        <taxon>Tribonema</taxon>
    </lineage>
</organism>
<comment type="caution">
    <text evidence="1">The sequence shown here is derived from an EMBL/GenBank/DDBJ whole genome shotgun (WGS) entry which is preliminary data.</text>
</comment>
<sequence>MGYRRAMKQEAAFAQEAAQRGLGRAAAAAAADLPFSPTHHAARALCYGTALACAGCGLGVVAIGVGLGVSNVQEFAAVMRQWTPNALRRLGWQPPAAQQAEARVLEGMTFEEELAYWSKVTAAEEASGQRSSRAGVK</sequence>